<gene>
    <name evidence="1" type="ORF">DY000_02039281</name>
</gene>
<comment type="caution">
    <text evidence="1">The sequence shown here is derived from an EMBL/GenBank/DDBJ whole genome shotgun (WGS) entry which is preliminary data.</text>
</comment>
<sequence>MELPLYMYRLKRKLEVKEIHESYGVEKQEMLVINPIHVELDIKFLDLGETKAYFVAVSPFAAILASSLANIMYDVGYISHHPDNPEKLDEKINRYSWNIGRASFLPSGVLFSDIGICGQKLQYRWTSFAHVASLYNLSRISIRAHIKSTSKAAMARRYQEIDALSTNGVEEERLGDDKEKYADVSTTKQLEDRILLVSKQKNLNAIDSFNKSCYLLQRECLGRIAM</sequence>
<reference evidence="1 2" key="1">
    <citation type="journal article" date="2020" name="BMC Genomics">
        <title>Intraspecific diversification of the crop wild relative Brassica cretica Lam. using demographic model selection.</title>
        <authorList>
            <person name="Kioukis A."/>
            <person name="Michalopoulou V.A."/>
            <person name="Briers L."/>
            <person name="Pirintsos S."/>
            <person name="Studholme D.J."/>
            <person name="Pavlidis P."/>
            <person name="Sarris P.F."/>
        </authorList>
    </citation>
    <scope>NUCLEOTIDE SEQUENCE [LARGE SCALE GENOMIC DNA]</scope>
    <source>
        <strain evidence="2">cv. PFS-1207/04</strain>
    </source>
</reference>
<dbReference type="EMBL" id="QGKV02001507">
    <property type="protein sequence ID" value="KAF3531547.1"/>
    <property type="molecule type" value="Genomic_DNA"/>
</dbReference>
<evidence type="ECO:0000313" key="2">
    <source>
        <dbReference type="Proteomes" id="UP000266723"/>
    </source>
</evidence>
<keyword evidence="2" id="KW-1185">Reference proteome</keyword>
<protein>
    <submittedName>
        <fullName evidence="1">Uncharacterized protein</fullName>
    </submittedName>
</protein>
<evidence type="ECO:0000313" key="1">
    <source>
        <dbReference type="EMBL" id="KAF3531547.1"/>
    </source>
</evidence>
<name>A0ABQ7BGT6_BRACR</name>
<proteinExistence type="predicted"/>
<organism evidence="1 2">
    <name type="scientific">Brassica cretica</name>
    <name type="common">Mustard</name>
    <dbReference type="NCBI Taxonomy" id="69181"/>
    <lineage>
        <taxon>Eukaryota</taxon>
        <taxon>Viridiplantae</taxon>
        <taxon>Streptophyta</taxon>
        <taxon>Embryophyta</taxon>
        <taxon>Tracheophyta</taxon>
        <taxon>Spermatophyta</taxon>
        <taxon>Magnoliopsida</taxon>
        <taxon>eudicotyledons</taxon>
        <taxon>Gunneridae</taxon>
        <taxon>Pentapetalae</taxon>
        <taxon>rosids</taxon>
        <taxon>malvids</taxon>
        <taxon>Brassicales</taxon>
        <taxon>Brassicaceae</taxon>
        <taxon>Brassiceae</taxon>
        <taxon>Brassica</taxon>
    </lineage>
</organism>
<dbReference type="Proteomes" id="UP000266723">
    <property type="component" value="Unassembled WGS sequence"/>
</dbReference>
<accession>A0ABQ7BGT6</accession>